<feature type="transmembrane region" description="Helical" evidence="8">
    <location>
        <begin position="151"/>
        <end position="167"/>
    </location>
</feature>
<dbReference type="EMBL" id="PEZN01000039">
    <property type="protein sequence ID" value="PIS12705.1"/>
    <property type="molecule type" value="Genomic_DNA"/>
</dbReference>
<feature type="transmembrane region" description="Helical" evidence="8">
    <location>
        <begin position="196"/>
        <end position="213"/>
    </location>
</feature>
<keyword evidence="6 8" id="KW-1133">Transmembrane helix</keyword>
<feature type="transmembrane region" description="Helical" evidence="8">
    <location>
        <begin position="220"/>
        <end position="240"/>
    </location>
</feature>
<feature type="transmembrane region" description="Helical" evidence="8">
    <location>
        <begin position="335"/>
        <end position="353"/>
    </location>
</feature>
<keyword evidence="7 8" id="KW-0472">Membrane</keyword>
<keyword evidence="5 8" id="KW-0812">Transmembrane</keyword>
<dbReference type="GO" id="GO:0016763">
    <property type="term" value="F:pentosyltransferase activity"/>
    <property type="evidence" value="ECO:0007669"/>
    <property type="project" value="TreeGrafter"/>
</dbReference>
<dbReference type="InterPro" id="IPR038731">
    <property type="entry name" value="RgtA/B/C-like"/>
</dbReference>
<comment type="caution">
    <text evidence="10">The sequence shown here is derived from an EMBL/GenBank/DDBJ whole genome shotgun (WGS) entry which is preliminary data.</text>
</comment>
<evidence type="ECO:0000256" key="7">
    <source>
        <dbReference type="ARBA" id="ARBA00023136"/>
    </source>
</evidence>
<dbReference type="Proteomes" id="UP000230787">
    <property type="component" value="Unassembled WGS sequence"/>
</dbReference>
<reference evidence="11" key="1">
    <citation type="submission" date="2017-09" db="EMBL/GenBank/DDBJ databases">
        <title>Depth-based differentiation of microbial function through sediment-hosted aquifers and enrichment of novel symbionts in the deep terrestrial subsurface.</title>
        <authorList>
            <person name="Probst A.J."/>
            <person name="Ladd B."/>
            <person name="Jarett J.K."/>
            <person name="Geller-Mcgrath D.E."/>
            <person name="Sieber C.M.K."/>
            <person name="Emerson J.B."/>
            <person name="Anantharaman K."/>
            <person name="Thomas B.C."/>
            <person name="Malmstrom R."/>
            <person name="Stieglmeier M."/>
            <person name="Klingl A."/>
            <person name="Woyke T."/>
            <person name="Ryan C.M."/>
            <person name="Banfield J.F."/>
        </authorList>
    </citation>
    <scope>NUCLEOTIDE SEQUENCE [LARGE SCALE GENOMIC DNA]</scope>
</reference>
<evidence type="ECO:0000256" key="3">
    <source>
        <dbReference type="ARBA" id="ARBA00022676"/>
    </source>
</evidence>
<evidence type="ECO:0000256" key="8">
    <source>
        <dbReference type="SAM" id="Phobius"/>
    </source>
</evidence>
<feature type="transmembrane region" description="Helical" evidence="8">
    <location>
        <begin position="365"/>
        <end position="383"/>
    </location>
</feature>
<comment type="subcellular location">
    <subcellularLocation>
        <location evidence="1">Cell membrane</location>
        <topology evidence="1">Multi-pass membrane protein</topology>
    </subcellularLocation>
</comment>
<dbReference type="GO" id="GO:0009103">
    <property type="term" value="P:lipopolysaccharide biosynthetic process"/>
    <property type="evidence" value="ECO:0007669"/>
    <property type="project" value="UniProtKB-ARBA"/>
</dbReference>
<dbReference type="GO" id="GO:0005886">
    <property type="term" value="C:plasma membrane"/>
    <property type="evidence" value="ECO:0007669"/>
    <property type="project" value="UniProtKB-SubCell"/>
</dbReference>
<keyword evidence="4" id="KW-0808">Transferase</keyword>
<sequence length="556" mass="64704">MKKLLPDKCKFLIPLFFILAVFGLYFFNQGYYIGRNPYPSGDEPDYLVGAMKIKDYGGLSKIISYLTSGSFSESKKHPFYMLLLSFFADKSLDFFVYAKFFNFILGGLLLVASYFIMRRIFNSFAAVFYVLILALSELFLAETALVVPDNLMTLLILLGCYFYYLGFKSKSILQGKYWVLGSVFCGLAYLTKPNGIFLLASFIFSVIVILGKRTFKSKQFYLSLLAFLVIASPLLIRNYVLYKNPFYNNNVSLLWIENRQERRAPDFNQAPPTVFSYFAKKGVGNELKLYGENFVKMASNFSMLILFGEWQWRFSLSLLLLTVLSVILDKDKKRAKFLGVFFGFSYLFFAYNYKVSPHYRHIMPIMFIPVGFTSIIFGNIPFISLRSKKFLYNIALIMLAVMGLFLGYKKLYSEKRFSWKVFEGQIDVSEAHIQTKNWLVSNVKDLDTFVMGLDDNFMFSWYTDIKGKRVIQPYFDSFEKFSSFLINNEVHYVVLGGQTVNSFPEIYQNYFVKKSNSPDYLRRVVEPDRWVAVFSFPFGNEEHFKVLIYDVSLLWK</sequence>
<keyword evidence="2" id="KW-1003">Cell membrane</keyword>
<keyword evidence="3" id="KW-0328">Glycosyltransferase</keyword>
<evidence type="ECO:0000313" key="11">
    <source>
        <dbReference type="Proteomes" id="UP000230787"/>
    </source>
</evidence>
<evidence type="ECO:0000256" key="4">
    <source>
        <dbReference type="ARBA" id="ARBA00022679"/>
    </source>
</evidence>
<dbReference type="PANTHER" id="PTHR33908">
    <property type="entry name" value="MANNOSYLTRANSFERASE YKCB-RELATED"/>
    <property type="match status" value="1"/>
</dbReference>
<evidence type="ECO:0000256" key="1">
    <source>
        <dbReference type="ARBA" id="ARBA00004651"/>
    </source>
</evidence>
<feature type="transmembrane region" description="Helical" evidence="8">
    <location>
        <begin position="94"/>
        <end position="117"/>
    </location>
</feature>
<dbReference type="PANTHER" id="PTHR33908:SF11">
    <property type="entry name" value="MEMBRANE PROTEIN"/>
    <property type="match status" value="1"/>
</dbReference>
<dbReference type="InterPro" id="IPR050297">
    <property type="entry name" value="LipidA_mod_glycosyltrf_83"/>
</dbReference>
<protein>
    <recommendedName>
        <fullName evidence="9">Glycosyltransferase RgtA/B/C/D-like domain-containing protein</fullName>
    </recommendedName>
</protein>
<feature type="transmembrane region" description="Helical" evidence="8">
    <location>
        <begin position="12"/>
        <end position="33"/>
    </location>
</feature>
<dbReference type="Pfam" id="PF13231">
    <property type="entry name" value="PMT_2"/>
    <property type="match status" value="1"/>
</dbReference>
<accession>A0A2H0WJE9</accession>
<dbReference type="AlphaFoldDB" id="A0A2H0WJE9"/>
<gene>
    <name evidence="10" type="ORF">COT69_02760</name>
</gene>
<feature type="domain" description="Glycosyltransferase RgtA/B/C/D-like" evidence="9">
    <location>
        <begin position="98"/>
        <end position="236"/>
    </location>
</feature>
<evidence type="ECO:0000313" key="10">
    <source>
        <dbReference type="EMBL" id="PIS12705.1"/>
    </source>
</evidence>
<evidence type="ECO:0000259" key="9">
    <source>
        <dbReference type="Pfam" id="PF13231"/>
    </source>
</evidence>
<proteinExistence type="predicted"/>
<evidence type="ECO:0000256" key="5">
    <source>
        <dbReference type="ARBA" id="ARBA00022692"/>
    </source>
</evidence>
<evidence type="ECO:0000256" key="6">
    <source>
        <dbReference type="ARBA" id="ARBA00022989"/>
    </source>
</evidence>
<organism evidence="10 11">
    <name type="scientific">candidate division WWE3 bacterium CG09_land_8_20_14_0_10_39_24</name>
    <dbReference type="NCBI Taxonomy" id="1975088"/>
    <lineage>
        <taxon>Bacteria</taxon>
        <taxon>Katanobacteria</taxon>
    </lineage>
</organism>
<feature type="transmembrane region" description="Helical" evidence="8">
    <location>
        <begin position="390"/>
        <end position="408"/>
    </location>
</feature>
<feature type="transmembrane region" description="Helical" evidence="8">
    <location>
        <begin position="124"/>
        <end position="145"/>
    </location>
</feature>
<evidence type="ECO:0000256" key="2">
    <source>
        <dbReference type="ARBA" id="ARBA00022475"/>
    </source>
</evidence>
<name>A0A2H0WJE9_UNCKA</name>